<dbReference type="Gene3D" id="3.30.310.70">
    <property type="entry name" value="TT1751-like domain"/>
    <property type="match status" value="1"/>
</dbReference>
<accession>A0A1H6ZJA3</accession>
<dbReference type="Pfam" id="PF03625">
    <property type="entry name" value="DUF302"/>
    <property type="match status" value="1"/>
</dbReference>
<name>A0A1H6ZJA3_9BACL</name>
<dbReference type="PANTHER" id="PTHR38342">
    <property type="entry name" value="SLR5037 PROTEIN"/>
    <property type="match status" value="1"/>
</dbReference>
<keyword evidence="3" id="KW-1185">Reference proteome</keyword>
<dbReference type="STRING" id="426757.SAMN04488127_2062"/>
<dbReference type="SUPFAM" id="SSF103247">
    <property type="entry name" value="TT1751-like"/>
    <property type="match status" value="1"/>
</dbReference>
<sequence length="129" mass="14322">MFDYTKDTVKTREEAIKSLKEELADVKFGVLWELDMTDTLQQKGQDFDKPITILEVCNPGAAAEVLKQDMRIGYLLPCKIAVYEDNGTTRIGMPKPTVLLGLTGREDILQFAGEIEETLKGVIDRAAAA</sequence>
<dbReference type="PANTHER" id="PTHR38342:SF1">
    <property type="entry name" value="SLR5037 PROTEIN"/>
    <property type="match status" value="1"/>
</dbReference>
<dbReference type="InterPro" id="IPR016796">
    <property type="entry name" value="UCP021774"/>
</dbReference>
<dbReference type="InterPro" id="IPR005180">
    <property type="entry name" value="DUF302"/>
</dbReference>
<dbReference type="Proteomes" id="UP000199200">
    <property type="component" value="Unassembled WGS sequence"/>
</dbReference>
<dbReference type="PIRSF" id="PIRSF021774">
    <property type="entry name" value="UCP021774"/>
    <property type="match status" value="1"/>
</dbReference>
<evidence type="ECO:0000313" key="3">
    <source>
        <dbReference type="Proteomes" id="UP000199200"/>
    </source>
</evidence>
<proteinExistence type="predicted"/>
<dbReference type="RefSeq" id="WP_092053353.1">
    <property type="nucleotide sequence ID" value="NZ_FNZF01000003.1"/>
</dbReference>
<dbReference type="AlphaFoldDB" id="A0A1H6ZJA3"/>
<dbReference type="InterPro" id="IPR035923">
    <property type="entry name" value="TT1751-like_sf"/>
</dbReference>
<reference evidence="3" key="1">
    <citation type="submission" date="2016-10" db="EMBL/GenBank/DDBJ databases">
        <authorList>
            <person name="Varghese N."/>
            <person name="Submissions S."/>
        </authorList>
    </citation>
    <scope>NUCLEOTIDE SEQUENCE [LARGE SCALE GENOMIC DNA]</scope>
    <source>
        <strain evidence="3">CGMCC 1.6763</strain>
    </source>
</reference>
<organism evidence="2 3">
    <name type="scientific">Bhargavaea ginsengi</name>
    <dbReference type="NCBI Taxonomy" id="426757"/>
    <lineage>
        <taxon>Bacteria</taxon>
        <taxon>Bacillati</taxon>
        <taxon>Bacillota</taxon>
        <taxon>Bacilli</taxon>
        <taxon>Bacillales</taxon>
        <taxon>Caryophanaceae</taxon>
        <taxon>Bhargavaea</taxon>
    </lineage>
</organism>
<feature type="domain" description="DUF302" evidence="1">
    <location>
        <begin position="34"/>
        <end position="96"/>
    </location>
</feature>
<gene>
    <name evidence="2" type="ORF">SAMN04488127_2062</name>
</gene>
<evidence type="ECO:0000259" key="1">
    <source>
        <dbReference type="Pfam" id="PF03625"/>
    </source>
</evidence>
<protein>
    <submittedName>
        <fullName evidence="2">Uncharacterized conserved protein, DUF302 family</fullName>
    </submittedName>
</protein>
<dbReference type="OrthoDB" id="9791067at2"/>
<evidence type="ECO:0000313" key="2">
    <source>
        <dbReference type="EMBL" id="SEJ51617.1"/>
    </source>
</evidence>
<dbReference type="EMBL" id="FNZF01000003">
    <property type="protein sequence ID" value="SEJ51617.1"/>
    <property type="molecule type" value="Genomic_DNA"/>
</dbReference>
<dbReference type="CDD" id="cd14797">
    <property type="entry name" value="DUF302"/>
    <property type="match status" value="1"/>
</dbReference>